<dbReference type="CDD" id="cd01647">
    <property type="entry name" value="RT_LTR"/>
    <property type="match status" value="1"/>
</dbReference>
<dbReference type="Gene3D" id="3.30.70.270">
    <property type="match status" value="2"/>
</dbReference>
<accession>A0A371G888</accession>
<dbReference type="PANTHER" id="PTHR24559:SF457">
    <property type="entry name" value="RNA-DIRECTED DNA POLYMERASE HOMOLOG"/>
    <property type="match status" value="1"/>
</dbReference>
<dbReference type="InterPro" id="IPR043502">
    <property type="entry name" value="DNA/RNA_pol_sf"/>
</dbReference>
<gene>
    <name evidence="2" type="primary">pol</name>
    <name evidence="2" type="ORF">CR513_31855</name>
</gene>
<sequence length="209" mass="24329">MDGFSRYNQIKMALEDMEKTTIITLWGTFCYKVTPFGLKNAGATYQYAMVALFHDMMHKEIEIYVDDMIAKSRIEKEHINNLQKLFGRGIEIDPDKVQAIQEMLAPSTKKEVKGFLGRLNYIARFISQLTATCSPIFKLLLLERTLNPRTQVLRIPLMMYLVVLEESMGYVLGQHDDSRRKEYSPLERMCCALAWATRRLRQYMLAHTT</sequence>
<evidence type="ECO:0000313" key="2">
    <source>
        <dbReference type="EMBL" id="RDX86766.1"/>
    </source>
</evidence>
<dbReference type="OrthoDB" id="101614at2759"/>
<dbReference type="InterPro" id="IPR053134">
    <property type="entry name" value="RNA-dir_DNA_polymerase"/>
</dbReference>
<dbReference type="AlphaFoldDB" id="A0A371G888"/>
<dbReference type="InterPro" id="IPR043128">
    <property type="entry name" value="Rev_trsase/Diguanyl_cyclase"/>
</dbReference>
<dbReference type="InterPro" id="IPR000477">
    <property type="entry name" value="RT_dom"/>
</dbReference>
<comment type="caution">
    <text evidence="2">The sequence shown here is derived from an EMBL/GenBank/DDBJ whole genome shotgun (WGS) entry which is preliminary data.</text>
</comment>
<evidence type="ECO:0000259" key="1">
    <source>
        <dbReference type="Pfam" id="PF00078"/>
    </source>
</evidence>
<name>A0A371G888_MUCPR</name>
<dbReference type="SUPFAM" id="SSF56672">
    <property type="entry name" value="DNA/RNA polymerases"/>
    <property type="match status" value="1"/>
</dbReference>
<reference evidence="2" key="1">
    <citation type="submission" date="2018-05" db="EMBL/GenBank/DDBJ databases">
        <title>Draft genome of Mucuna pruriens seed.</title>
        <authorList>
            <person name="Nnadi N.E."/>
            <person name="Vos R."/>
            <person name="Hasami M.H."/>
            <person name="Devisetty U.K."/>
            <person name="Aguiy J.C."/>
        </authorList>
    </citation>
    <scope>NUCLEOTIDE SEQUENCE [LARGE SCALE GENOMIC DNA]</scope>
    <source>
        <strain evidence="2">JCA_2017</strain>
    </source>
</reference>
<dbReference type="EMBL" id="QJKJ01006424">
    <property type="protein sequence ID" value="RDX86766.1"/>
    <property type="molecule type" value="Genomic_DNA"/>
</dbReference>
<protein>
    <submittedName>
        <fullName evidence="2">Retrovirus-related Pol polyprotein from transposon 17.6</fullName>
    </submittedName>
</protein>
<feature type="non-terminal residue" evidence="2">
    <location>
        <position position="1"/>
    </location>
</feature>
<dbReference type="Gene3D" id="3.10.10.10">
    <property type="entry name" value="HIV Type 1 Reverse Transcriptase, subunit A, domain 1"/>
    <property type="match status" value="1"/>
</dbReference>
<dbReference type="Proteomes" id="UP000257109">
    <property type="component" value="Unassembled WGS sequence"/>
</dbReference>
<dbReference type="PANTHER" id="PTHR24559">
    <property type="entry name" value="TRANSPOSON TY3-I GAG-POL POLYPROTEIN"/>
    <property type="match status" value="1"/>
</dbReference>
<organism evidence="2 3">
    <name type="scientific">Mucuna pruriens</name>
    <name type="common">Velvet bean</name>
    <name type="synonym">Dolichos pruriens</name>
    <dbReference type="NCBI Taxonomy" id="157652"/>
    <lineage>
        <taxon>Eukaryota</taxon>
        <taxon>Viridiplantae</taxon>
        <taxon>Streptophyta</taxon>
        <taxon>Embryophyta</taxon>
        <taxon>Tracheophyta</taxon>
        <taxon>Spermatophyta</taxon>
        <taxon>Magnoliopsida</taxon>
        <taxon>eudicotyledons</taxon>
        <taxon>Gunneridae</taxon>
        <taxon>Pentapetalae</taxon>
        <taxon>rosids</taxon>
        <taxon>fabids</taxon>
        <taxon>Fabales</taxon>
        <taxon>Fabaceae</taxon>
        <taxon>Papilionoideae</taxon>
        <taxon>50 kb inversion clade</taxon>
        <taxon>NPAAA clade</taxon>
        <taxon>indigoferoid/millettioid clade</taxon>
        <taxon>Phaseoleae</taxon>
        <taxon>Mucuna</taxon>
    </lineage>
</organism>
<dbReference type="Pfam" id="PF00078">
    <property type="entry name" value="RVT_1"/>
    <property type="match status" value="1"/>
</dbReference>
<evidence type="ECO:0000313" key="3">
    <source>
        <dbReference type="Proteomes" id="UP000257109"/>
    </source>
</evidence>
<keyword evidence="3" id="KW-1185">Reference proteome</keyword>
<feature type="domain" description="Reverse transcriptase" evidence="1">
    <location>
        <begin position="4"/>
        <end position="101"/>
    </location>
</feature>
<proteinExistence type="predicted"/>